<evidence type="ECO:0000256" key="7">
    <source>
        <dbReference type="ARBA" id="ARBA00022759"/>
    </source>
</evidence>
<evidence type="ECO:0000256" key="2">
    <source>
        <dbReference type="ARBA" id="ARBA00022517"/>
    </source>
</evidence>
<keyword evidence="7 11" id="KW-0255">Endonuclease</keyword>
<comment type="catalytic activity">
    <reaction evidence="11">
        <text>Endonucleolytic cleavage of RNA, removing 21 and 42 nucleotides, respectively, from the 5'- and 3'-termini of a 5S-rRNA precursor.</text>
        <dbReference type="EC" id="3.1.26.8"/>
    </reaction>
</comment>
<evidence type="ECO:0000256" key="11">
    <source>
        <dbReference type="HAMAP-Rule" id="MF_01469"/>
    </source>
</evidence>
<keyword evidence="5" id="KW-0479">Metal-binding</keyword>
<keyword evidence="6 11" id="KW-0699">rRNA-binding</keyword>
<dbReference type="GO" id="GO:0006364">
    <property type="term" value="P:rRNA processing"/>
    <property type="evidence" value="ECO:0007669"/>
    <property type="project" value="UniProtKB-UniRule"/>
</dbReference>
<keyword evidence="10 11" id="KW-0694">RNA-binding</keyword>
<proteinExistence type="inferred from homology"/>
<comment type="subcellular location">
    <subcellularLocation>
        <location evidence="11">Cytoplasm</location>
    </subcellularLocation>
</comment>
<keyword evidence="4 11" id="KW-0540">Nuclease</keyword>
<evidence type="ECO:0000256" key="6">
    <source>
        <dbReference type="ARBA" id="ARBA00022730"/>
    </source>
</evidence>
<gene>
    <name evidence="11" type="primary">rnmV</name>
    <name evidence="14" type="ORF">EI71_01377</name>
</gene>
<keyword evidence="9" id="KW-0460">Magnesium</keyword>
<dbReference type="GO" id="GO:0046872">
    <property type="term" value="F:metal ion binding"/>
    <property type="evidence" value="ECO:0007669"/>
    <property type="project" value="UniProtKB-KW"/>
</dbReference>
<name>A0A397RPF3_9MOLU</name>
<dbReference type="PANTHER" id="PTHR39156:SF2">
    <property type="entry name" value="DNA PRIMASE (BACTERIAL TYPE) AND SMALL PRIMASE-LIKE PROTEINS"/>
    <property type="match status" value="1"/>
</dbReference>
<comment type="similarity">
    <text evidence="11">Belongs to the ribonuclease M5 family.</text>
</comment>
<dbReference type="PANTHER" id="PTHR39156">
    <property type="entry name" value="RIBONUCLEASE M5"/>
    <property type="match status" value="1"/>
</dbReference>
<dbReference type="Gene3D" id="3.40.1360.10">
    <property type="match status" value="1"/>
</dbReference>
<evidence type="ECO:0000256" key="8">
    <source>
        <dbReference type="ARBA" id="ARBA00022801"/>
    </source>
</evidence>
<dbReference type="NCBIfam" id="TIGR00334">
    <property type="entry name" value="5S_RNA_mat_M5"/>
    <property type="match status" value="1"/>
</dbReference>
<comment type="caution">
    <text evidence="14">The sequence shown here is derived from an EMBL/GenBank/DDBJ whole genome shotgun (WGS) entry which is preliminary data.</text>
</comment>
<dbReference type="InterPro" id="IPR025156">
    <property type="entry name" value="RNase_M5_C"/>
</dbReference>
<dbReference type="GO" id="GO:0019843">
    <property type="term" value="F:rRNA binding"/>
    <property type="evidence" value="ECO:0007669"/>
    <property type="project" value="UniProtKB-KW"/>
</dbReference>
<dbReference type="GO" id="GO:0005737">
    <property type="term" value="C:cytoplasm"/>
    <property type="evidence" value="ECO:0007669"/>
    <property type="project" value="UniProtKB-SubCell"/>
</dbReference>
<dbReference type="SUPFAM" id="SSF110455">
    <property type="entry name" value="Toprim domain"/>
    <property type="match status" value="1"/>
</dbReference>
<evidence type="ECO:0000256" key="5">
    <source>
        <dbReference type="ARBA" id="ARBA00022723"/>
    </source>
</evidence>
<dbReference type="EMBL" id="QXEV01000016">
    <property type="protein sequence ID" value="RIA75558.1"/>
    <property type="molecule type" value="Genomic_DNA"/>
</dbReference>
<evidence type="ECO:0000313" key="15">
    <source>
        <dbReference type="Proteomes" id="UP000266506"/>
    </source>
</evidence>
<dbReference type="Pfam" id="PF01751">
    <property type="entry name" value="Toprim"/>
    <property type="match status" value="1"/>
</dbReference>
<comment type="function">
    <text evidence="11">Required for correct processing of both the 5' and 3' ends of 5S rRNA precursor. Cleaves both sides of a double-stranded region yielding mature 5S rRNA in one step.</text>
</comment>
<dbReference type="EC" id="3.1.26.8" evidence="11 12"/>
<reference evidence="14 15" key="1">
    <citation type="submission" date="2018-08" db="EMBL/GenBank/DDBJ databases">
        <title>Genomic Encyclopedia of Archaeal and Bacterial Type Strains, Phase II (KMG-II): from individual species to whole genera.</title>
        <authorList>
            <person name="Goeker M."/>
        </authorList>
    </citation>
    <scope>NUCLEOTIDE SEQUENCE [LARGE SCALE GENOMIC DNA]</scope>
    <source>
        <strain evidence="14 15">ATCC 27112</strain>
    </source>
</reference>
<dbReference type="InterPro" id="IPR004466">
    <property type="entry name" value="RNase_M5"/>
</dbReference>
<dbReference type="Proteomes" id="UP000266506">
    <property type="component" value="Unassembled WGS sequence"/>
</dbReference>
<sequence>MDIIVVEGTHDEIKVKAAYPNAECIITNGSEISDDTIELIKEMSKKHRIIIFTDPDSPGERIRSIITNAIPNASQAFLRKKECISNNKKKVGIEHASIEAIKEALDSIYTPNKLEDTISLRDLYDLGLNGNIESKKLRDKVSDILNIGRPNAKTFLKRLNLLQITREELEDLLCKVK</sequence>
<dbReference type="AlphaFoldDB" id="A0A397RPF3"/>
<dbReference type="HAMAP" id="MF_01469">
    <property type="entry name" value="RNase_M5"/>
    <property type="match status" value="1"/>
</dbReference>
<keyword evidence="1 11" id="KW-0963">Cytoplasm</keyword>
<dbReference type="PROSITE" id="PS50880">
    <property type="entry name" value="TOPRIM"/>
    <property type="match status" value="1"/>
</dbReference>
<dbReference type="InParanoid" id="A0A397RPF3"/>
<feature type="domain" description="Toprim" evidence="13">
    <location>
        <begin position="1"/>
        <end position="85"/>
    </location>
</feature>
<dbReference type="CDD" id="cd01027">
    <property type="entry name" value="TOPRIM_RNase_M5_like"/>
    <property type="match status" value="1"/>
</dbReference>
<dbReference type="FunCoup" id="A0A397RPF3">
    <property type="interactions" value="27"/>
</dbReference>
<evidence type="ECO:0000256" key="4">
    <source>
        <dbReference type="ARBA" id="ARBA00022722"/>
    </source>
</evidence>
<dbReference type="SMART" id="SM00493">
    <property type="entry name" value="TOPRIM"/>
    <property type="match status" value="1"/>
</dbReference>
<dbReference type="GO" id="GO:0043822">
    <property type="term" value="F:ribonuclease M5 activity"/>
    <property type="evidence" value="ECO:0007669"/>
    <property type="project" value="UniProtKB-UniRule"/>
</dbReference>
<keyword evidence="15" id="KW-1185">Reference proteome</keyword>
<accession>A0A397RPF3</accession>
<evidence type="ECO:0000256" key="10">
    <source>
        <dbReference type="ARBA" id="ARBA00022884"/>
    </source>
</evidence>
<dbReference type="InterPro" id="IPR006171">
    <property type="entry name" value="TOPRIM_dom"/>
</dbReference>
<evidence type="ECO:0000256" key="12">
    <source>
        <dbReference type="NCBIfam" id="TIGR00334"/>
    </source>
</evidence>
<dbReference type="OrthoDB" id="9791329at2"/>
<dbReference type="RefSeq" id="WP_119016505.1">
    <property type="nucleotide sequence ID" value="NZ_QXEV01000016.1"/>
</dbReference>
<dbReference type="InterPro" id="IPR034141">
    <property type="entry name" value="TOPRIM_RNase_M5-like"/>
</dbReference>
<evidence type="ECO:0000313" key="14">
    <source>
        <dbReference type="EMBL" id="RIA75558.1"/>
    </source>
</evidence>
<dbReference type="Pfam" id="PF13331">
    <property type="entry name" value="DUF4093"/>
    <property type="match status" value="1"/>
</dbReference>
<evidence type="ECO:0000256" key="9">
    <source>
        <dbReference type="ARBA" id="ARBA00022842"/>
    </source>
</evidence>
<keyword evidence="8 11" id="KW-0378">Hydrolase</keyword>
<organism evidence="14 15">
    <name type="scientific">Anaeroplasma bactoclasticum</name>
    <dbReference type="NCBI Taxonomy" id="2088"/>
    <lineage>
        <taxon>Bacteria</taxon>
        <taxon>Bacillati</taxon>
        <taxon>Mycoplasmatota</taxon>
        <taxon>Mollicutes</taxon>
        <taxon>Anaeroplasmatales</taxon>
        <taxon>Anaeroplasmataceae</taxon>
        <taxon>Anaeroplasma</taxon>
    </lineage>
</organism>
<evidence type="ECO:0000259" key="13">
    <source>
        <dbReference type="PROSITE" id="PS50880"/>
    </source>
</evidence>
<protein>
    <recommendedName>
        <fullName evidence="11 12">Ribonuclease M5</fullName>
        <ecNumber evidence="11 12">3.1.26.8</ecNumber>
    </recommendedName>
    <alternativeName>
        <fullName evidence="11">RNase M5</fullName>
    </alternativeName>
    <alternativeName>
        <fullName evidence="11">Ribosomal RNA terminal maturase M5</fullName>
    </alternativeName>
</protein>
<evidence type="ECO:0000256" key="1">
    <source>
        <dbReference type="ARBA" id="ARBA00022490"/>
    </source>
</evidence>
<evidence type="ECO:0000256" key="3">
    <source>
        <dbReference type="ARBA" id="ARBA00022552"/>
    </source>
</evidence>
<keyword evidence="2 11" id="KW-0690">Ribosome biogenesis</keyword>
<keyword evidence="3 11" id="KW-0698">rRNA processing</keyword>